<comment type="caution">
    <text evidence="5">The sequence shown here is derived from an EMBL/GenBank/DDBJ whole genome shotgun (WGS) entry which is preliminary data.</text>
</comment>
<protein>
    <submittedName>
        <fullName evidence="5">Threonine/serine dehydratase</fullName>
    </submittedName>
</protein>
<accession>A0ABV7L3B7</accession>
<proteinExistence type="predicted"/>
<sequence length="339" mass="34968">MTAGPSAATEEEDSGRLPNIEDVRTAAERIAGLVVHTPILENPLLNRRLGFRLLVKAECLQPIGAFKQRGAMNVVAGLDPEVRARGVLAWSSGNHAQAVAAAAAAHGCPAVIVMPSDAPRIKRRNTEAWGAEVVEYDRATGNREALGMAIAKDRGMTVVPPYDHPGTIAGQGTVGLEIAADLAEDPPDAVYIPCGGGGLTAGCALALHDWLPELAIHAVEPAAFDDTALSMEAGEPVGHPDAGPSFCDALLSPQPGRLTFTLNRRLLAGVSLVTDEAVAQAMATAFESWKLVAEPGGAVAVAAAIAAHRDSGDTVVAVISGGNVDPTLFAEVLTANAPW</sequence>
<keyword evidence="6" id="KW-1185">Reference proteome</keyword>
<dbReference type="PANTHER" id="PTHR48078">
    <property type="entry name" value="THREONINE DEHYDRATASE, MITOCHONDRIAL-RELATED"/>
    <property type="match status" value="1"/>
</dbReference>
<dbReference type="PANTHER" id="PTHR48078:SF7">
    <property type="entry name" value="BLL6502 PROTEIN"/>
    <property type="match status" value="1"/>
</dbReference>
<dbReference type="RefSeq" id="WP_379903019.1">
    <property type="nucleotide sequence ID" value="NZ_JBHRTR010000031.1"/>
</dbReference>
<dbReference type="Pfam" id="PF00291">
    <property type="entry name" value="PALP"/>
    <property type="match status" value="1"/>
</dbReference>
<evidence type="ECO:0000256" key="1">
    <source>
        <dbReference type="ARBA" id="ARBA00001933"/>
    </source>
</evidence>
<dbReference type="InterPro" id="IPR036052">
    <property type="entry name" value="TrpB-like_PALP_sf"/>
</dbReference>
<dbReference type="Proteomes" id="UP001595528">
    <property type="component" value="Unassembled WGS sequence"/>
</dbReference>
<dbReference type="InterPro" id="IPR050147">
    <property type="entry name" value="Ser/Thr_Dehydratase"/>
</dbReference>
<evidence type="ECO:0000256" key="3">
    <source>
        <dbReference type="ARBA" id="ARBA00023239"/>
    </source>
</evidence>
<keyword evidence="2" id="KW-0663">Pyridoxal phosphate</keyword>
<dbReference type="Gene3D" id="3.40.50.1100">
    <property type="match status" value="2"/>
</dbReference>
<feature type="domain" description="Tryptophan synthase beta chain-like PALP" evidence="4">
    <location>
        <begin position="34"/>
        <end position="321"/>
    </location>
</feature>
<evidence type="ECO:0000256" key="2">
    <source>
        <dbReference type="ARBA" id="ARBA00022898"/>
    </source>
</evidence>
<dbReference type="EMBL" id="JBHRTR010000031">
    <property type="protein sequence ID" value="MFC3229117.1"/>
    <property type="molecule type" value="Genomic_DNA"/>
</dbReference>
<organism evidence="5 6">
    <name type="scientific">Marinibaculum pumilum</name>
    <dbReference type="NCBI Taxonomy" id="1766165"/>
    <lineage>
        <taxon>Bacteria</taxon>
        <taxon>Pseudomonadati</taxon>
        <taxon>Pseudomonadota</taxon>
        <taxon>Alphaproteobacteria</taxon>
        <taxon>Rhodospirillales</taxon>
        <taxon>Rhodospirillaceae</taxon>
        <taxon>Marinibaculum</taxon>
    </lineage>
</organism>
<evidence type="ECO:0000313" key="5">
    <source>
        <dbReference type="EMBL" id="MFC3229117.1"/>
    </source>
</evidence>
<dbReference type="InterPro" id="IPR001926">
    <property type="entry name" value="TrpB-like_PALP"/>
</dbReference>
<dbReference type="CDD" id="cd01562">
    <property type="entry name" value="Thr-dehyd"/>
    <property type="match status" value="1"/>
</dbReference>
<reference evidence="6" key="1">
    <citation type="journal article" date="2019" name="Int. J. Syst. Evol. Microbiol.">
        <title>The Global Catalogue of Microorganisms (GCM) 10K type strain sequencing project: providing services to taxonomists for standard genome sequencing and annotation.</title>
        <authorList>
            <consortium name="The Broad Institute Genomics Platform"/>
            <consortium name="The Broad Institute Genome Sequencing Center for Infectious Disease"/>
            <person name="Wu L."/>
            <person name="Ma J."/>
        </authorList>
    </citation>
    <scope>NUCLEOTIDE SEQUENCE [LARGE SCALE GENOMIC DNA]</scope>
    <source>
        <strain evidence="6">KCTC 42964</strain>
    </source>
</reference>
<name>A0ABV7L3B7_9PROT</name>
<gene>
    <name evidence="5" type="ORF">ACFOGJ_17860</name>
</gene>
<evidence type="ECO:0000259" key="4">
    <source>
        <dbReference type="Pfam" id="PF00291"/>
    </source>
</evidence>
<evidence type="ECO:0000313" key="6">
    <source>
        <dbReference type="Proteomes" id="UP001595528"/>
    </source>
</evidence>
<dbReference type="SUPFAM" id="SSF53686">
    <property type="entry name" value="Tryptophan synthase beta subunit-like PLP-dependent enzymes"/>
    <property type="match status" value="1"/>
</dbReference>
<keyword evidence="3" id="KW-0456">Lyase</keyword>
<comment type="cofactor">
    <cofactor evidence="1">
        <name>pyridoxal 5'-phosphate</name>
        <dbReference type="ChEBI" id="CHEBI:597326"/>
    </cofactor>
</comment>